<evidence type="ECO:0000256" key="5">
    <source>
        <dbReference type="ARBA" id="ARBA00023004"/>
    </source>
</evidence>
<dbReference type="SUPFAM" id="SSF55856">
    <property type="entry name" value="Cytochrome b5-like heme/steroid binding domain"/>
    <property type="match status" value="1"/>
</dbReference>
<dbReference type="InterPro" id="IPR050577">
    <property type="entry name" value="MAPR/NEUFC/NENF-like"/>
</dbReference>
<organism evidence="8 9">
    <name type="scientific">Basidiobolus ranarum</name>
    <dbReference type="NCBI Taxonomy" id="34480"/>
    <lineage>
        <taxon>Eukaryota</taxon>
        <taxon>Fungi</taxon>
        <taxon>Fungi incertae sedis</taxon>
        <taxon>Zoopagomycota</taxon>
        <taxon>Entomophthoromycotina</taxon>
        <taxon>Basidiobolomycetes</taxon>
        <taxon>Basidiobolales</taxon>
        <taxon>Basidiobolaceae</taxon>
        <taxon>Basidiobolus</taxon>
    </lineage>
</organism>
<comment type="similarity">
    <text evidence="6">Belongs to the cytochrome b5 family. MAPR subfamily.</text>
</comment>
<keyword evidence="4" id="KW-0256">Endoplasmic reticulum</keyword>
<keyword evidence="5" id="KW-0408">Iron</keyword>
<dbReference type="PANTHER" id="PTHR10281:SF72">
    <property type="entry name" value="NEUDESIN"/>
    <property type="match status" value="1"/>
</dbReference>
<comment type="caution">
    <text evidence="8">The sequence shown here is derived from an EMBL/GenBank/DDBJ whole genome shotgun (WGS) entry which is preliminary data.</text>
</comment>
<keyword evidence="2" id="KW-0349">Heme</keyword>
<dbReference type="Gene3D" id="3.10.120.10">
    <property type="entry name" value="Cytochrome b5-like heme/steroid binding domain"/>
    <property type="match status" value="1"/>
</dbReference>
<sequence>MFTQLYEQLVQNPVNWILLLGTFYIIHSYLSSEPEELSPPEHPETTIFKCYTPKELTEFDGIKNSKIFMGVKGKIYDVTAGKKFYGPDGPYGNFAGRDASRGLAKHSFDEDMLTSLEEPIDTLSDLNVEELESLKGWDDMFSEKYLYVGTLVNEK</sequence>
<keyword evidence="3" id="KW-0479">Metal-binding</keyword>
<dbReference type="PANTHER" id="PTHR10281">
    <property type="entry name" value="MEMBRANE-ASSOCIATED PROGESTERONE RECEPTOR COMPONENT-RELATED"/>
    <property type="match status" value="1"/>
</dbReference>
<evidence type="ECO:0000256" key="1">
    <source>
        <dbReference type="ARBA" id="ARBA00004240"/>
    </source>
</evidence>
<reference evidence="8 9" key="1">
    <citation type="submission" date="2023-04" db="EMBL/GenBank/DDBJ databases">
        <title>Genome of Basidiobolus ranarum AG-B5.</title>
        <authorList>
            <person name="Stajich J.E."/>
            <person name="Carter-House D."/>
            <person name="Gryganskyi A."/>
        </authorList>
    </citation>
    <scope>NUCLEOTIDE SEQUENCE [LARGE SCALE GENOMIC DNA]</scope>
    <source>
        <strain evidence="8 9">AG-B5</strain>
    </source>
</reference>
<evidence type="ECO:0000256" key="2">
    <source>
        <dbReference type="ARBA" id="ARBA00022617"/>
    </source>
</evidence>
<dbReference type="Pfam" id="PF00173">
    <property type="entry name" value="Cyt-b5"/>
    <property type="match status" value="1"/>
</dbReference>
<evidence type="ECO:0000256" key="6">
    <source>
        <dbReference type="ARBA" id="ARBA00038357"/>
    </source>
</evidence>
<feature type="domain" description="Cytochrome b5 heme-binding" evidence="7">
    <location>
        <begin position="51"/>
        <end position="152"/>
    </location>
</feature>
<name>A0ABR2WJ90_9FUNG</name>
<evidence type="ECO:0000256" key="3">
    <source>
        <dbReference type="ARBA" id="ARBA00022723"/>
    </source>
</evidence>
<dbReference type="Proteomes" id="UP001479436">
    <property type="component" value="Unassembled WGS sequence"/>
</dbReference>
<dbReference type="SMART" id="SM01117">
    <property type="entry name" value="Cyt-b5"/>
    <property type="match status" value="1"/>
</dbReference>
<proteinExistence type="inferred from homology"/>
<dbReference type="EMBL" id="JASJQH010001332">
    <property type="protein sequence ID" value="KAK9761568.1"/>
    <property type="molecule type" value="Genomic_DNA"/>
</dbReference>
<evidence type="ECO:0000313" key="8">
    <source>
        <dbReference type="EMBL" id="KAK9761568.1"/>
    </source>
</evidence>
<keyword evidence="9" id="KW-1185">Reference proteome</keyword>
<evidence type="ECO:0000259" key="7">
    <source>
        <dbReference type="SMART" id="SM01117"/>
    </source>
</evidence>
<dbReference type="InterPro" id="IPR001199">
    <property type="entry name" value="Cyt_B5-like_heme/steroid-bd"/>
</dbReference>
<comment type="subcellular location">
    <subcellularLocation>
        <location evidence="1">Endoplasmic reticulum</location>
    </subcellularLocation>
</comment>
<evidence type="ECO:0000313" key="9">
    <source>
        <dbReference type="Proteomes" id="UP001479436"/>
    </source>
</evidence>
<gene>
    <name evidence="8" type="primary">DAP1_3</name>
    <name evidence="8" type="ORF">K7432_013442</name>
</gene>
<protein>
    <submittedName>
        <fullName evidence="8">Dihydrodipicolinate synthase</fullName>
    </submittedName>
</protein>
<evidence type="ECO:0000256" key="4">
    <source>
        <dbReference type="ARBA" id="ARBA00022824"/>
    </source>
</evidence>
<dbReference type="InterPro" id="IPR036400">
    <property type="entry name" value="Cyt_B5-like_heme/steroid_sf"/>
</dbReference>
<accession>A0ABR2WJ90</accession>